<dbReference type="InterPro" id="IPR005252">
    <property type="entry name" value="CoaBC"/>
</dbReference>
<keyword evidence="2 3" id="KW-0456">Lyase</keyword>
<keyword evidence="3" id="KW-0288">FMN</keyword>
<dbReference type="Gene3D" id="3.40.50.10300">
    <property type="entry name" value="CoaB-like"/>
    <property type="match status" value="1"/>
</dbReference>
<dbReference type="Pfam" id="PF02441">
    <property type="entry name" value="Flavoprotein"/>
    <property type="match status" value="1"/>
</dbReference>
<feature type="domain" description="DNA/pantothenate metabolism flavoprotein C-terminal" evidence="6">
    <location>
        <begin position="362"/>
        <end position="571"/>
    </location>
</feature>
<dbReference type="HAMAP" id="MF_02225">
    <property type="entry name" value="CoaBC"/>
    <property type="match status" value="1"/>
</dbReference>
<dbReference type="InterPro" id="IPR007085">
    <property type="entry name" value="DNA/pantothenate-metab_flavo_C"/>
</dbReference>
<evidence type="ECO:0000256" key="4">
    <source>
        <dbReference type="SAM" id="MobiDB-lite"/>
    </source>
</evidence>
<dbReference type="InterPro" id="IPR003382">
    <property type="entry name" value="Flavoprotein"/>
</dbReference>
<organism evidence="7 8">
    <name type="scientific">Qipengyuania flava</name>
    <dbReference type="NCBI Taxonomy" id="192812"/>
    <lineage>
        <taxon>Bacteria</taxon>
        <taxon>Pseudomonadati</taxon>
        <taxon>Pseudomonadota</taxon>
        <taxon>Alphaproteobacteria</taxon>
        <taxon>Sphingomonadales</taxon>
        <taxon>Erythrobacteraceae</taxon>
        <taxon>Qipengyuania</taxon>
    </lineage>
</organism>
<feature type="binding site" evidence="3">
    <location>
        <position position="500"/>
    </location>
    <ligand>
        <name>CTP</name>
        <dbReference type="ChEBI" id="CHEBI:37563"/>
    </ligand>
</feature>
<dbReference type="GO" id="GO:0004633">
    <property type="term" value="F:phosphopantothenoylcysteine decarboxylase activity"/>
    <property type="evidence" value="ECO:0007669"/>
    <property type="project" value="UniProtKB-UniRule"/>
</dbReference>
<comment type="pathway">
    <text evidence="3">Cofactor biosynthesis; coenzyme A biosynthesis; CoA from (R)-pantothenate: step 3/5.</text>
</comment>
<dbReference type="EC" id="4.1.1.36" evidence="3"/>
<name>A0A5P6N9S9_9SPHN</name>
<evidence type="ECO:0000256" key="1">
    <source>
        <dbReference type="ARBA" id="ARBA00022793"/>
    </source>
</evidence>
<dbReference type="PANTHER" id="PTHR14359">
    <property type="entry name" value="HOMO-OLIGOMERIC FLAVIN CONTAINING CYS DECARBOXYLASE FAMILY"/>
    <property type="match status" value="1"/>
</dbReference>
<sequence>MHLPIRAGARGAETTGRKRSVSGPKILLVIGGGIAAYKSCELVRLIRKAGGEVTCVLTDGGQQFVTPMALAALSENKVYTSLFDLKDEVEMGHIQLSREADLVVVCPATADLLAKMAAGIADDLATTLILATDKPVLTVPAMNVRMWEHSATQRNADWLRQAGVAVMDPDEGPMACGEFGAGRMPEPPSILARIAQELDLDLDLPELAAPAPAQLAAPLAGDKSPDEGTLSEDWAEEPETGEEAEDAAPSNGGLGGLLSMIIPRTTETRTHDEIEAELEALPEAEEEAAAEEPLDLPVPDPAAGPILATKGKAAAAPPTDPSALAYDHGAGLQSVQTQSVTFENSPLAGQGAFDPDPEHRPLYGKHVLITAGPTREPIDPVRYIANRSSGKQGFAIAAMAAAAGARVTLIAGPVHLPTPVGVDRIDVETAEDMAEEVRRALPVDIAFMVAAVADWKSRHVAGEKMKKRGSAPPALILAENPDILASTAAGRKRPTLLIGFAAETENVVENAKSKRKRKGADWIVANNVAGDVGESVMGGDLNQVHIVTAGGVESLPEMAKEDVARELVLRAAEALAPVEESDD</sequence>
<dbReference type="SUPFAM" id="SSF102645">
    <property type="entry name" value="CoaB-like"/>
    <property type="match status" value="1"/>
</dbReference>
<feature type="region of interest" description="Disordered" evidence="4">
    <location>
        <begin position="284"/>
        <end position="322"/>
    </location>
</feature>
<comment type="similarity">
    <text evidence="3">In the N-terminal section; belongs to the HFCD (homo-oligomeric flavin containing Cys decarboxylase) superfamily.</text>
</comment>
<dbReference type="RefSeq" id="WP_151886462.1">
    <property type="nucleotide sequence ID" value="NZ_CP032228.1"/>
</dbReference>
<evidence type="ECO:0000259" key="5">
    <source>
        <dbReference type="Pfam" id="PF02441"/>
    </source>
</evidence>
<feature type="binding site" evidence="3">
    <location>
        <position position="518"/>
    </location>
    <ligand>
        <name>CTP</name>
        <dbReference type="ChEBI" id="CHEBI:37563"/>
    </ligand>
</feature>
<evidence type="ECO:0000313" key="7">
    <source>
        <dbReference type="EMBL" id="QFI62726.1"/>
    </source>
</evidence>
<comment type="catalytic activity">
    <reaction evidence="3">
        <text>N-[(R)-4-phosphopantothenoyl]-L-cysteine + H(+) = (R)-4'-phosphopantetheine + CO2</text>
        <dbReference type="Rhea" id="RHEA:16793"/>
        <dbReference type="ChEBI" id="CHEBI:15378"/>
        <dbReference type="ChEBI" id="CHEBI:16526"/>
        <dbReference type="ChEBI" id="CHEBI:59458"/>
        <dbReference type="ChEBI" id="CHEBI:61723"/>
        <dbReference type="EC" id="4.1.1.36"/>
    </reaction>
</comment>
<evidence type="ECO:0000256" key="3">
    <source>
        <dbReference type="HAMAP-Rule" id="MF_02225"/>
    </source>
</evidence>
<dbReference type="Pfam" id="PF04127">
    <property type="entry name" value="DFP"/>
    <property type="match status" value="1"/>
</dbReference>
<evidence type="ECO:0000313" key="8">
    <source>
        <dbReference type="Proteomes" id="UP000325385"/>
    </source>
</evidence>
<keyword evidence="3" id="KW-0460">Magnesium</keyword>
<dbReference type="GO" id="GO:0004632">
    <property type="term" value="F:phosphopantothenate--cysteine ligase activity"/>
    <property type="evidence" value="ECO:0007669"/>
    <property type="project" value="UniProtKB-UniRule"/>
</dbReference>
<comment type="catalytic activity">
    <reaction evidence="3">
        <text>(R)-4'-phosphopantothenate + L-cysteine + CTP = N-[(R)-4-phosphopantothenoyl]-L-cysteine + CMP + diphosphate + H(+)</text>
        <dbReference type="Rhea" id="RHEA:19397"/>
        <dbReference type="ChEBI" id="CHEBI:10986"/>
        <dbReference type="ChEBI" id="CHEBI:15378"/>
        <dbReference type="ChEBI" id="CHEBI:33019"/>
        <dbReference type="ChEBI" id="CHEBI:35235"/>
        <dbReference type="ChEBI" id="CHEBI:37563"/>
        <dbReference type="ChEBI" id="CHEBI:59458"/>
        <dbReference type="ChEBI" id="CHEBI:60377"/>
        <dbReference type="EC" id="6.3.2.5"/>
    </reaction>
</comment>
<dbReference type="EMBL" id="CP032228">
    <property type="protein sequence ID" value="QFI62726.1"/>
    <property type="molecule type" value="Genomic_DNA"/>
</dbReference>
<feature type="active site" description="Proton donor" evidence="3">
    <location>
        <position position="176"/>
    </location>
</feature>
<dbReference type="GO" id="GO:0015937">
    <property type="term" value="P:coenzyme A biosynthetic process"/>
    <property type="evidence" value="ECO:0007669"/>
    <property type="project" value="UniProtKB-UniRule"/>
</dbReference>
<dbReference type="SUPFAM" id="SSF52507">
    <property type="entry name" value="Homo-oligomeric flavin-containing Cys decarboxylases, HFCD"/>
    <property type="match status" value="1"/>
</dbReference>
<dbReference type="GO" id="GO:0010181">
    <property type="term" value="F:FMN binding"/>
    <property type="evidence" value="ECO:0007669"/>
    <property type="project" value="UniProtKB-UniRule"/>
</dbReference>
<dbReference type="AlphaFoldDB" id="A0A5P6N9S9"/>
<dbReference type="Proteomes" id="UP000325385">
    <property type="component" value="Chromosome"/>
</dbReference>
<comment type="pathway">
    <text evidence="3">Cofactor biosynthesis; coenzyme A biosynthesis; CoA from (R)-pantothenate: step 2/5.</text>
</comment>
<feature type="region of interest" description="Disordered" evidence="4">
    <location>
        <begin position="215"/>
        <end position="258"/>
    </location>
</feature>
<dbReference type="GO" id="GO:0071513">
    <property type="term" value="C:phosphopantothenoylcysteine decarboxylase complex"/>
    <property type="evidence" value="ECO:0007669"/>
    <property type="project" value="TreeGrafter"/>
</dbReference>
<reference evidence="8" key="1">
    <citation type="submission" date="2018-09" db="EMBL/GenBank/DDBJ databases">
        <title>Nocardia yunnanensis sp. nov., an actinomycete isolated from a soil sample.</title>
        <authorList>
            <person name="Zhang J."/>
        </authorList>
    </citation>
    <scope>NUCLEOTIDE SEQUENCE [LARGE SCALE GENOMIC DNA]</scope>
    <source>
        <strain evidence="8">21-3</strain>
    </source>
</reference>
<feature type="binding site" evidence="3">
    <location>
        <begin position="481"/>
        <end position="484"/>
    </location>
    <ligand>
        <name>CTP</name>
        <dbReference type="ChEBI" id="CHEBI:37563"/>
    </ligand>
</feature>
<gene>
    <name evidence="3" type="primary">coaBC</name>
    <name evidence="7" type="ORF">D0Y83_05145</name>
</gene>
<dbReference type="GeneID" id="69696669"/>
<keyword evidence="1 3" id="KW-0210">Decarboxylase</keyword>
<evidence type="ECO:0000259" key="6">
    <source>
        <dbReference type="Pfam" id="PF04127"/>
    </source>
</evidence>
<feature type="compositionally biased region" description="Low complexity" evidence="4">
    <location>
        <begin position="308"/>
        <end position="317"/>
    </location>
</feature>
<dbReference type="EC" id="6.3.2.5" evidence="3"/>
<comment type="cofactor">
    <cofactor evidence="3">
        <name>FMN</name>
        <dbReference type="ChEBI" id="CHEBI:58210"/>
    </cofactor>
    <text evidence="3">Binds 1 FMN per subunit.</text>
</comment>
<feature type="compositionally biased region" description="Acidic residues" evidence="4">
    <location>
        <begin position="229"/>
        <end position="246"/>
    </location>
</feature>
<dbReference type="GO" id="GO:0015941">
    <property type="term" value="P:pantothenate catabolic process"/>
    <property type="evidence" value="ECO:0007669"/>
    <property type="project" value="InterPro"/>
</dbReference>
<comment type="cofactor">
    <cofactor evidence="3">
        <name>Mg(2+)</name>
        <dbReference type="ChEBI" id="CHEBI:18420"/>
    </cofactor>
</comment>
<comment type="caution">
    <text evidence="3">Lacks conserved residue(s) required for the propagation of feature annotation.</text>
</comment>
<feature type="domain" description="Flavoprotein" evidence="5">
    <location>
        <begin position="25"/>
        <end position="197"/>
    </location>
</feature>
<comment type="function">
    <text evidence="3">Catalyzes two sequential steps in the biosynthesis of coenzyme A. In the first step cysteine is conjugated to 4'-phosphopantothenate to form 4-phosphopantothenoylcysteine. In the second step the latter compound is decarboxylated to form 4'-phosphopantotheine.</text>
</comment>
<dbReference type="PANTHER" id="PTHR14359:SF6">
    <property type="entry name" value="PHOSPHOPANTOTHENOYLCYSTEINE DECARBOXYLASE"/>
    <property type="match status" value="1"/>
</dbReference>
<feature type="binding site" evidence="3">
    <location>
        <position position="454"/>
    </location>
    <ligand>
        <name>CTP</name>
        <dbReference type="ChEBI" id="CHEBI:37563"/>
    </ligand>
</feature>
<comment type="similarity">
    <text evidence="3">In the C-terminal section; belongs to the PPC synthetase family.</text>
</comment>
<keyword evidence="3" id="KW-0285">Flavoprotein</keyword>
<keyword evidence="3" id="KW-0479">Metal-binding</keyword>
<feature type="region of interest" description="Phosphopantothenate--cysteine ligase" evidence="3">
    <location>
        <begin position="367"/>
        <end position="583"/>
    </location>
</feature>
<feature type="compositionally biased region" description="Acidic residues" evidence="4">
    <location>
        <begin position="284"/>
        <end position="294"/>
    </location>
</feature>
<proteinExistence type="inferred from homology"/>
<dbReference type="GO" id="GO:0046872">
    <property type="term" value="F:metal ion binding"/>
    <property type="evidence" value="ECO:0007669"/>
    <property type="project" value="UniProtKB-KW"/>
</dbReference>
<dbReference type="UniPathway" id="UPA00241">
    <property type="reaction ID" value="UER00353"/>
</dbReference>
<keyword evidence="3" id="KW-0511">Multifunctional enzyme</keyword>
<accession>A0A5P6N9S9</accession>
<feature type="region of interest" description="Phosphopantothenoylcysteine decarboxylase" evidence="3">
    <location>
        <begin position="1"/>
        <end position="366"/>
    </location>
</feature>
<dbReference type="InterPro" id="IPR036551">
    <property type="entry name" value="Flavin_trans-like"/>
</dbReference>
<dbReference type="InterPro" id="IPR035929">
    <property type="entry name" value="CoaB-like_sf"/>
</dbReference>
<dbReference type="Gene3D" id="3.40.50.1950">
    <property type="entry name" value="Flavin prenyltransferase-like"/>
    <property type="match status" value="1"/>
</dbReference>
<feature type="binding site" evidence="3">
    <location>
        <position position="464"/>
    </location>
    <ligand>
        <name>CTP</name>
        <dbReference type="ChEBI" id="CHEBI:37563"/>
    </ligand>
</feature>
<keyword evidence="3" id="KW-0436">Ligase</keyword>
<evidence type="ECO:0000256" key="2">
    <source>
        <dbReference type="ARBA" id="ARBA00023239"/>
    </source>
</evidence>
<protein>
    <recommendedName>
        <fullName evidence="3">Coenzyme A biosynthesis bifunctional protein CoaBC</fullName>
    </recommendedName>
    <alternativeName>
        <fullName evidence="3">DNA/pantothenate metabolism flavoprotein</fullName>
    </alternativeName>
    <alternativeName>
        <fullName evidence="3">Phosphopantothenoylcysteine synthetase/decarboxylase</fullName>
        <shortName evidence="3">PPCS-PPCDC</shortName>
    </alternativeName>
    <domain>
        <recommendedName>
            <fullName evidence="3">Phosphopantothenoylcysteine decarboxylase</fullName>
            <shortName evidence="3">PPC decarboxylase</shortName>
            <shortName evidence="3">PPC-DC</shortName>
            <ecNumber evidence="3">4.1.1.36</ecNumber>
        </recommendedName>
        <alternativeName>
            <fullName evidence="3">CoaC</fullName>
        </alternativeName>
    </domain>
    <domain>
        <recommendedName>
            <fullName evidence="3">Phosphopantothenate--cysteine ligase</fullName>
            <ecNumber evidence="3">6.3.2.5</ecNumber>
        </recommendedName>
        <alternativeName>
            <fullName evidence="3">CoaB</fullName>
        </alternativeName>
        <alternativeName>
            <fullName evidence="3">Phosphopantothenoylcysteine synthetase</fullName>
            <shortName evidence="3">PPC synthetase</shortName>
            <shortName evidence="3">PPC-S</shortName>
        </alternativeName>
    </domain>
</protein>
<feature type="binding site" evidence="3">
    <location>
        <position position="514"/>
    </location>
    <ligand>
        <name>CTP</name>
        <dbReference type="ChEBI" id="CHEBI:37563"/>
    </ligand>
</feature>